<comment type="catalytic activity">
    <reaction evidence="1">
        <text>ATP + protein L-histidine = ADP + protein N-phospho-L-histidine.</text>
        <dbReference type="EC" id="2.7.13.3"/>
    </reaction>
</comment>
<dbReference type="InterPro" id="IPR004358">
    <property type="entry name" value="Sig_transdc_His_kin-like_C"/>
</dbReference>
<evidence type="ECO:0000256" key="5">
    <source>
        <dbReference type="ARBA" id="ARBA00022777"/>
    </source>
</evidence>
<dbReference type="Pfam" id="PF02518">
    <property type="entry name" value="HATPase_c"/>
    <property type="match status" value="1"/>
</dbReference>
<dbReference type="Gene3D" id="3.30.565.10">
    <property type="entry name" value="Histidine kinase-like ATPase, C-terminal domain"/>
    <property type="match status" value="2"/>
</dbReference>
<dbReference type="InterPro" id="IPR036890">
    <property type="entry name" value="HATPase_C_sf"/>
</dbReference>
<comment type="caution">
    <text evidence="8">The sequence shown here is derived from an EMBL/GenBank/DDBJ whole genome shotgun (WGS) entry which is preliminary data.</text>
</comment>
<dbReference type="PANTHER" id="PTHR44936:SF10">
    <property type="entry name" value="SENSOR PROTEIN RSTB"/>
    <property type="match status" value="1"/>
</dbReference>
<keyword evidence="3" id="KW-0808">Transferase</keyword>
<evidence type="ECO:0000256" key="4">
    <source>
        <dbReference type="ARBA" id="ARBA00022741"/>
    </source>
</evidence>
<evidence type="ECO:0000256" key="3">
    <source>
        <dbReference type="ARBA" id="ARBA00022679"/>
    </source>
</evidence>
<dbReference type="SUPFAM" id="SSF55874">
    <property type="entry name" value="ATPase domain of HSP90 chaperone/DNA topoisomerase II/histidine kinase"/>
    <property type="match status" value="2"/>
</dbReference>
<organism evidence="8 9">
    <name type="scientific">Sphingomonas immobilis</name>
    <dbReference type="NCBI Taxonomy" id="3063997"/>
    <lineage>
        <taxon>Bacteria</taxon>
        <taxon>Pseudomonadati</taxon>
        <taxon>Pseudomonadota</taxon>
        <taxon>Alphaproteobacteria</taxon>
        <taxon>Sphingomonadales</taxon>
        <taxon>Sphingomonadaceae</taxon>
        <taxon>Sphingomonas</taxon>
    </lineage>
</organism>
<dbReference type="RefSeq" id="WP_304562007.1">
    <property type="nucleotide sequence ID" value="NZ_JAUQSZ010000010.1"/>
</dbReference>
<keyword evidence="6" id="KW-0067">ATP-binding</keyword>
<feature type="domain" description="Histidine kinase" evidence="7">
    <location>
        <begin position="561"/>
        <end position="778"/>
    </location>
</feature>
<gene>
    <name evidence="8" type="ORF">Q5H94_14555</name>
</gene>
<evidence type="ECO:0000256" key="6">
    <source>
        <dbReference type="ARBA" id="ARBA00022840"/>
    </source>
</evidence>
<dbReference type="Pfam" id="PF13589">
    <property type="entry name" value="HATPase_c_3"/>
    <property type="match status" value="1"/>
</dbReference>
<keyword evidence="5 8" id="KW-0418">Kinase</keyword>
<dbReference type="PROSITE" id="PS50109">
    <property type="entry name" value="HIS_KIN"/>
    <property type="match status" value="1"/>
</dbReference>
<name>A0ABT9A145_9SPHN</name>
<dbReference type="SMART" id="SM00387">
    <property type="entry name" value="HATPase_c"/>
    <property type="match status" value="1"/>
</dbReference>
<dbReference type="EC" id="2.7.13.3" evidence="2"/>
<dbReference type="InterPro" id="IPR005467">
    <property type="entry name" value="His_kinase_dom"/>
</dbReference>
<proteinExistence type="predicted"/>
<dbReference type="SUPFAM" id="SSF58100">
    <property type="entry name" value="Bacterial hemolysins"/>
    <property type="match status" value="1"/>
</dbReference>
<dbReference type="InterPro" id="IPR050980">
    <property type="entry name" value="2C_sensor_his_kinase"/>
</dbReference>
<keyword evidence="4" id="KW-0547">Nucleotide-binding</keyword>
<dbReference type="Proteomes" id="UP001176468">
    <property type="component" value="Unassembled WGS sequence"/>
</dbReference>
<protein>
    <recommendedName>
        <fullName evidence="2">histidine kinase</fullName>
        <ecNumber evidence="2">2.7.13.3</ecNumber>
    </recommendedName>
</protein>
<dbReference type="GO" id="GO:0016301">
    <property type="term" value="F:kinase activity"/>
    <property type="evidence" value="ECO:0007669"/>
    <property type="project" value="UniProtKB-KW"/>
</dbReference>
<dbReference type="PANTHER" id="PTHR44936">
    <property type="entry name" value="SENSOR PROTEIN CREC"/>
    <property type="match status" value="1"/>
</dbReference>
<reference evidence="8" key="1">
    <citation type="submission" date="2023-07" db="EMBL/GenBank/DDBJ databases">
        <authorList>
            <person name="Kim M.K."/>
        </authorList>
    </citation>
    <scope>NUCLEOTIDE SEQUENCE</scope>
    <source>
        <strain evidence="8">CA1-15</strain>
    </source>
</reference>
<sequence length="779" mass="88561">MAFKITARTLLELGAELIGSDAVALYELAKNSVDARSAVVRIKVQSVLPYSRYRQALDLIDDDELPLAEIRSNIEQWIFSDAPAGAARPMLLALDGAHDAQQFRQFLVDGYREINFVEVSDDGEGMSLEDLENIFLTIGTRSRREEKRGWDDRGEDPSRPLLGDKGVGRLSVMRLGEHLSVRTSKAGEKRWNDLSIDWARFSHDSDALLEDVAVAPERGPRKDDESTQGTTIRVSQLKGDWTRAKFGEMLDSEFSRMVDPFDRRRGNRLFRIVYNDQQVTLPQIPQRLFDVAHATVSARFEYKPDGQSQLVLDMDYRLNTHKKQVTTLPEVRLVSITKSRSTRVLRKLGSFKVEFLWFNRLFLTAVEGLGTKSDVQAMVRQWAGGLMVFRDGFRINPYGGGDDDWLQLDKKAFGRRGYKLNRQQVIGRVNLSWRNRRLVEQTNREGLVDNEYKEALVSILQKILEDFKTFSQNIEDELRQEDLTSVDVLKARVSKSKTEIQKQIRQIAVDAPEQAGPLKEVERLVQALASQIDDVDGIIDDYKDERRKFVHLAGLGLMVELILHELGRSSSSTLSTLEGVDKSQLAGKLPAVFQTLESQLRTLQKRIETLDPLSTSRRQTKEGFTIEDLVQQVVDARDAQAERHKVKVTINSTVKQPWRVRAVRGMLIQILENLLSNSFYWLKQQAVIDPSFRPRIHIDIDQDASLIEVSDNGPGIEQTEAERIFKPFESAKPPGEGNGLGLYIARELAEYHGWTLQLVGDPTAEIWRRFSLDLSGKSK</sequence>
<evidence type="ECO:0000256" key="1">
    <source>
        <dbReference type="ARBA" id="ARBA00000085"/>
    </source>
</evidence>
<evidence type="ECO:0000313" key="9">
    <source>
        <dbReference type="Proteomes" id="UP001176468"/>
    </source>
</evidence>
<evidence type="ECO:0000259" key="7">
    <source>
        <dbReference type="PROSITE" id="PS50109"/>
    </source>
</evidence>
<evidence type="ECO:0000313" key="8">
    <source>
        <dbReference type="EMBL" id="MDO7843551.1"/>
    </source>
</evidence>
<accession>A0ABT9A145</accession>
<keyword evidence="9" id="KW-1185">Reference proteome</keyword>
<evidence type="ECO:0000256" key="2">
    <source>
        <dbReference type="ARBA" id="ARBA00012438"/>
    </source>
</evidence>
<dbReference type="EMBL" id="JAUQSZ010000010">
    <property type="protein sequence ID" value="MDO7843551.1"/>
    <property type="molecule type" value="Genomic_DNA"/>
</dbReference>
<dbReference type="InterPro" id="IPR003594">
    <property type="entry name" value="HATPase_dom"/>
</dbReference>
<dbReference type="PRINTS" id="PR00344">
    <property type="entry name" value="BCTRLSENSOR"/>
</dbReference>